<sequence length="71" mass="8083">MYTMVTLHAEPLHLQPEEQGHEGVTGETPPQGNVSQRGDHCQALMNCSEHNTEARLASFSQYFDFCFYAFF</sequence>
<dbReference type="AlphaFoldDB" id="A0A2J8T771"/>
<accession>A0A2J8T771</accession>
<name>A0A2J8T771_PONAB</name>
<comment type="caution">
    <text evidence="2">The sequence shown here is derived from an EMBL/GenBank/DDBJ whole genome shotgun (WGS) entry which is preliminary data.</text>
</comment>
<proteinExistence type="predicted"/>
<organism evidence="2">
    <name type="scientific">Pongo abelii</name>
    <name type="common">Sumatran orangutan</name>
    <name type="synonym">Pongo pygmaeus abelii</name>
    <dbReference type="NCBI Taxonomy" id="9601"/>
    <lineage>
        <taxon>Eukaryota</taxon>
        <taxon>Metazoa</taxon>
        <taxon>Chordata</taxon>
        <taxon>Craniata</taxon>
        <taxon>Vertebrata</taxon>
        <taxon>Euteleostomi</taxon>
        <taxon>Mammalia</taxon>
        <taxon>Eutheria</taxon>
        <taxon>Euarchontoglires</taxon>
        <taxon>Primates</taxon>
        <taxon>Haplorrhini</taxon>
        <taxon>Catarrhini</taxon>
        <taxon>Hominidae</taxon>
        <taxon>Pongo</taxon>
    </lineage>
</organism>
<evidence type="ECO:0000256" key="1">
    <source>
        <dbReference type="SAM" id="MobiDB-lite"/>
    </source>
</evidence>
<evidence type="ECO:0000313" key="2">
    <source>
        <dbReference type="EMBL" id="PNJ28851.1"/>
    </source>
</evidence>
<reference evidence="2" key="1">
    <citation type="submission" date="2017-12" db="EMBL/GenBank/DDBJ databases">
        <title>High-resolution comparative analysis of great ape genomes.</title>
        <authorList>
            <person name="Pollen A."/>
            <person name="Hastie A."/>
            <person name="Hormozdiari F."/>
            <person name="Dougherty M."/>
            <person name="Liu R."/>
            <person name="Chaisson M."/>
            <person name="Hoppe E."/>
            <person name="Hill C."/>
            <person name="Pang A."/>
            <person name="Hillier L."/>
            <person name="Baker C."/>
            <person name="Armstrong J."/>
            <person name="Shendure J."/>
            <person name="Paten B."/>
            <person name="Wilson R."/>
            <person name="Chao H."/>
            <person name="Schneider V."/>
            <person name="Ventura M."/>
            <person name="Kronenberg Z."/>
            <person name="Murali S."/>
            <person name="Gordon D."/>
            <person name="Cantsilieris S."/>
            <person name="Munson K."/>
            <person name="Nelson B."/>
            <person name="Raja A."/>
            <person name="Underwood J."/>
            <person name="Diekhans M."/>
            <person name="Fiddes I."/>
            <person name="Haussler D."/>
            <person name="Eichler E."/>
        </authorList>
    </citation>
    <scope>NUCLEOTIDE SEQUENCE [LARGE SCALE GENOMIC DNA]</scope>
    <source>
        <strain evidence="2">Susie</strain>
    </source>
</reference>
<gene>
    <name evidence="2" type="ORF">CR201_G0037559</name>
</gene>
<protein>
    <submittedName>
        <fullName evidence="2">OR7C2 isoform 1</fullName>
    </submittedName>
</protein>
<dbReference type="EMBL" id="NDHI03003519">
    <property type="protein sequence ID" value="PNJ28851.1"/>
    <property type="molecule type" value="Genomic_DNA"/>
</dbReference>
<feature type="region of interest" description="Disordered" evidence="1">
    <location>
        <begin position="11"/>
        <end position="37"/>
    </location>
</feature>